<evidence type="ECO:0000256" key="1">
    <source>
        <dbReference type="SAM" id="SignalP"/>
    </source>
</evidence>
<comment type="caution">
    <text evidence="2">The sequence shown here is derived from an EMBL/GenBank/DDBJ whole genome shotgun (WGS) entry which is preliminary data.</text>
</comment>
<reference evidence="2 3" key="1">
    <citation type="submission" date="2018-10" db="EMBL/GenBank/DDBJ databases">
        <title>Genomic Encyclopedia of Archaeal and Bacterial Type Strains, Phase II (KMG-II): from individual species to whole genera.</title>
        <authorList>
            <person name="Goeker M."/>
        </authorList>
    </citation>
    <scope>NUCLEOTIDE SEQUENCE [LARGE SCALE GENOMIC DNA]</scope>
    <source>
        <strain evidence="2 3">DSM 19839</strain>
    </source>
</reference>
<dbReference type="EMBL" id="RBLG01000002">
    <property type="protein sequence ID" value="RKS53649.1"/>
    <property type="molecule type" value="Genomic_DNA"/>
</dbReference>
<dbReference type="AlphaFoldDB" id="A0A495PXU8"/>
<name>A0A495PXU8_9FLAO</name>
<dbReference type="OrthoDB" id="668160at2"/>
<dbReference type="RefSeq" id="WP_121345729.1">
    <property type="nucleotide sequence ID" value="NZ_RBLG01000002.1"/>
</dbReference>
<dbReference type="Proteomes" id="UP000276282">
    <property type="component" value="Unassembled WGS sequence"/>
</dbReference>
<protein>
    <submittedName>
        <fullName evidence="2">Uncharacterized protein</fullName>
    </submittedName>
</protein>
<accession>A0A495PXU8</accession>
<feature type="chain" id="PRO_5019847541" evidence="1">
    <location>
        <begin position="20"/>
        <end position="184"/>
    </location>
</feature>
<organism evidence="2 3">
    <name type="scientific">Gillisia mitskevichiae</name>
    <dbReference type="NCBI Taxonomy" id="270921"/>
    <lineage>
        <taxon>Bacteria</taxon>
        <taxon>Pseudomonadati</taxon>
        <taxon>Bacteroidota</taxon>
        <taxon>Flavobacteriia</taxon>
        <taxon>Flavobacteriales</taxon>
        <taxon>Flavobacteriaceae</taxon>
        <taxon>Gillisia</taxon>
    </lineage>
</organism>
<gene>
    <name evidence="2" type="ORF">BC962_1903</name>
</gene>
<keyword evidence="1" id="KW-0732">Signal</keyword>
<feature type="signal peptide" evidence="1">
    <location>
        <begin position="1"/>
        <end position="19"/>
    </location>
</feature>
<sequence>MKTLIVLLLLVGWISTSQAQQITELEEAKVNFAPTAVKISSNLDNYTFVVKEDFAGEFVKNPIGFMKENFDINSFITSIDNDKYDEFLVTFKSSKGVLEASYDNEGNILKTNQRFKDIVLPLKVRRALYTSHTGWTMVQNKYMASGNGERIDREVYKIKIANGNKKQNIKIDPRTIGASKVASN</sequence>
<keyword evidence="3" id="KW-1185">Reference proteome</keyword>
<evidence type="ECO:0000313" key="2">
    <source>
        <dbReference type="EMBL" id="RKS53649.1"/>
    </source>
</evidence>
<proteinExistence type="predicted"/>
<evidence type="ECO:0000313" key="3">
    <source>
        <dbReference type="Proteomes" id="UP000276282"/>
    </source>
</evidence>